<accession>A0A6B0UU23</accession>
<feature type="signal peptide" evidence="2">
    <location>
        <begin position="1"/>
        <end position="24"/>
    </location>
</feature>
<keyword evidence="1" id="KW-1133">Transmembrane helix</keyword>
<keyword evidence="1" id="KW-0812">Transmembrane</keyword>
<evidence type="ECO:0000256" key="1">
    <source>
        <dbReference type="SAM" id="Phobius"/>
    </source>
</evidence>
<feature type="chain" id="PRO_5025620712" evidence="2">
    <location>
        <begin position="25"/>
        <end position="143"/>
    </location>
</feature>
<dbReference type="AlphaFoldDB" id="A0A6B0UU23"/>
<reference evidence="3" key="1">
    <citation type="submission" date="2019-12" db="EMBL/GenBank/DDBJ databases">
        <title>An insight into the sialome of adult female Ixodes ricinus ticks feeding for 6 days.</title>
        <authorList>
            <person name="Perner J."/>
            <person name="Ribeiro J.M.C."/>
        </authorList>
    </citation>
    <scope>NUCLEOTIDE SEQUENCE</scope>
    <source>
        <strain evidence="3">Semi-engorged</strain>
        <tissue evidence="3">Salivary glands</tissue>
    </source>
</reference>
<organism evidence="3">
    <name type="scientific">Ixodes ricinus</name>
    <name type="common">Common tick</name>
    <name type="synonym">Acarus ricinus</name>
    <dbReference type="NCBI Taxonomy" id="34613"/>
    <lineage>
        <taxon>Eukaryota</taxon>
        <taxon>Metazoa</taxon>
        <taxon>Ecdysozoa</taxon>
        <taxon>Arthropoda</taxon>
        <taxon>Chelicerata</taxon>
        <taxon>Arachnida</taxon>
        <taxon>Acari</taxon>
        <taxon>Parasitiformes</taxon>
        <taxon>Ixodida</taxon>
        <taxon>Ixodoidea</taxon>
        <taxon>Ixodidae</taxon>
        <taxon>Ixodinae</taxon>
        <taxon>Ixodes</taxon>
    </lineage>
</organism>
<keyword evidence="2" id="KW-0732">Signal</keyword>
<protein>
    <submittedName>
        <fullName evidence="3">Putative secreted protein</fullName>
    </submittedName>
</protein>
<evidence type="ECO:0000256" key="2">
    <source>
        <dbReference type="SAM" id="SignalP"/>
    </source>
</evidence>
<evidence type="ECO:0000313" key="3">
    <source>
        <dbReference type="EMBL" id="MXU93279.1"/>
    </source>
</evidence>
<keyword evidence="1" id="KW-0472">Membrane</keyword>
<feature type="transmembrane region" description="Helical" evidence="1">
    <location>
        <begin position="76"/>
        <end position="99"/>
    </location>
</feature>
<proteinExistence type="predicted"/>
<dbReference type="EMBL" id="GIFC01011196">
    <property type="protein sequence ID" value="MXU93279.1"/>
    <property type="molecule type" value="Transcribed_RNA"/>
</dbReference>
<sequence>MELLTSSCLAISWYIALMLESATSHVLHIPLSYRRMQSTVMDEIWKNKNHHSRLLLGLRLSVFTLPRPSKPRETAFAGWFLLALLPLAELAGAVSMPAFSSSVWPMAPRRQHPHIMSLLDPQPVARMAKLNERIGKSGDVYMS</sequence>
<name>A0A6B0UU23_IXORI</name>